<proteinExistence type="predicted"/>
<protein>
    <recommendedName>
        <fullName evidence="3">Bacteriocin</fullName>
    </recommendedName>
</protein>
<reference evidence="1 2" key="1">
    <citation type="journal article" date="2007" name="Int. J. Syst. Evol. Microbiol.">
        <title>Chryseobacterium flavum sp. nov., isolated from polluted soil.</title>
        <authorList>
            <person name="Zhou Y."/>
            <person name="Dong J."/>
            <person name="Wang X."/>
            <person name="Huang X."/>
            <person name="Zhang K.Y."/>
            <person name="Zhang Y.Q."/>
            <person name="Guo Y.F."/>
            <person name="Lai R."/>
            <person name="Li W.J."/>
        </authorList>
    </citation>
    <scope>NUCLEOTIDE SEQUENCE [LARGE SCALE GENOMIC DNA]</scope>
    <source>
        <strain evidence="1 2">KCTC 12877</strain>
    </source>
</reference>
<keyword evidence="2" id="KW-1185">Reference proteome</keyword>
<dbReference type="EMBL" id="QNUE01000022">
    <property type="protein sequence ID" value="REC64899.1"/>
    <property type="molecule type" value="Genomic_DNA"/>
</dbReference>
<gene>
    <name evidence="1" type="ORF">DRF59_18665</name>
</gene>
<evidence type="ECO:0000313" key="1">
    <source>
        <dbReference type="EMBL" id="REC64899.1"/>
    </source>
</evidence>
<accession>A0A3D9CGS1</accession>
<dbReference type="Proteomes" id="UP000256769">
    <property type="component" value="Unassembled WGS sequence"/>
</dbReference>
<sequence length="65" mass="7304">MKKQNVIKGKKLNKRELKSITGGLLDCMEAVLCPEWPCETYPPDDPRNCTIISVSCAQKVCRPQP</sequence>
<evidence type="ECO:0008006" key="3">
    <source>
        <dbReference type="Google" id="ProtNLM"/>
    </source>
</evidence>
<name>A0A3D9CGS1_9FLAO</name>
<dbReference type="AlphaFoldDB" id="A0A3D9CGS1"/>
<dbReference type="RefSeq" id="WP_115963763.1">
    <property type="nucleotide sequence ID" value="NZ_CBCRVL010000018.1"/>
</dbReference>
<evidence type="ECO:0000313" key="2">
    <source>
        <dbReference type="Proteomes" id="UP000256769"/>
    </source>
</evidence>
<organism evidence="1 2">
    <name type="scientific">Chryseobacterium flavum</name>
    <dbReference type="NCBI Taxonomy" id="415851"/>
    <lineage>
        <taxon>Bacteria</taxon>
        <taxon>Pseudomonadati</taxon>
        <taxon>Bacteroidota</taxon>
        <taxon>Flavobacteriia</taxon>
        <taxon>Flavobacteriales</taxon>
        <taxon>Weeksellaceae</taxon>
        <taxon>Chryseobacterium group</taxon>
        <taxon>Chryseobacterium</taxon>
    </lineage>
</organism>
<comment type="caution">
    <text evidence="1">The sequence shown here is derived from an EMBL/GenBank/DDBJ whole genome shotgun (WGS) entry which is preliminary data.</text>
</comment>
<dbReference type="OrthoDB" id="1190610at2"/>